<comment type="caution">
    <text evidence="1">The sequence shown here is derived from an EMBL/GenBank/DDBJ whole genome shotgun (WGS) entry which is preliminary data.</text>
</comment>
<gene>
    <name evidence="1" type="ORF">BLNAU_21448</name>
</gene>
<dbReference type="EMBL" id="JARBJD010000336">
    <property type="protein sequence ID" value="KAK2943617.1"/>
    <property type="molecule type" value="Genomic_DNA"/>
</dbReference>
<dbReference type="Proteomes" id="UP001281761">
    <property type="component" value="Unassembled WGS sequence"/>
</dbReference>
<evidence type="ECO:0000313" key="1">
    <source>
        <dbReference type="EMBL" id="KAK2943617.1"/>
    </source>
</evidence>
<evidence type="ECO:0000313" key="2">
    <source>
        <dbReference type="Proteomes" id="UP001281761"/>
    </source>
</evidence>
<reference evidence="1 2" key="1">
    <citation type="journal article" date="2022" name="bioRxiv">
        <title>Genomics of Preaxostyla Flagellates Illuminates Evolutionary Transitions and the Path Towards Mitochondrial Loss.</title>
        <authorList>
            <person name="Novak L.V.F."/>
            <person name="Treitli S.C."/>
            <person name="Pyrih J."/>
            <person name="Halakuc P."/>
            <person name="Pipaliya S.V."/>
            <person name="Vacek V."/>
            <person name="Brzon O."/>
            <person name="Soukal P."/>
            <person name="Eme L."/>
            <person name="Dacks J.B."/>
            <person name="Karnkowska A."/>
            <person name="Elias M."/>
            <person name="Hampl V."/>
        </authorList>
    </citation>
    <scope>NUCLEOTIDE SEQUENCE [LARGE SCALE GENOMIC DNA]</scope>
    <source>
        <strain evidence="1">NAU3</strain>
        <tissue evidence="1">Gut</tissue>
    </source>
</reference>
<sequence>MDQPVISAVARRNMTSDPVIPPTTSFQLVRQISPTHSFHSSPTISFHFTTNYVHAGLSSTFISDIISNVWNTAKYRVIHATNEQKNTTATLKSNKIDDDGRNMSTRIAPALSPRLSLARTKESHLPSDSEDDMMSMNYPELLRNFVIFQHTHCSETEHVTYVSISILDGLTC</sequence>
<accession>A0ABQ9WY44</accession>
<protein>
    <submittedName>
        <fullName evidence="1">Uncharacterized protein</fullName>
    </submittedName>
</protein>
<organism evidence="1 2">
    <name type="scientific">Blattamonas nauphoetae</name>
    <dbReference type="NCBI Taxonomy" id="2049346"/>
    <lineage>
        <taxon>Eukaryota</taxon>
        <taxon>Metamonada</taxon>
        <taxon>Preaxostyla</taxon>
        <taxon>Oxymonadida</taxon>
        <taxon>Blattamonas</taxon>
    </lineage>
</organism>
<keyword evidence="2" id="KW-1185">Reference proteome</keyword>
<name>A0ABQ9WY44_9EUKA</name>
<proteinExistence type="predicted"/>